<protein>
    <recommendedName>
        <fullName evidence="2">DUF4124 domain-containing protein</fullName>
    </recommendedName>
</protein>
<dbReference type="EMBL" id="VSSQ01033312">
    <property type="protein sequence ID" value="MPM84856.1"/>
    <property type="molecule type" value="Genomic_DNA"/>
</dbReference>
<dbReference type="AlphaFoldDB" id="A0A645D666"/>
<comment type="caution">
    <text evidence="1">The sequence shown here is derived from an EMBL/GenBank/DDBJ whole genome shotgun (WGS) entry which is preliminary data.</text>
</comment>
<accession>A0A645D666</accession>
<proteinExistence type="predicted"/>
<sequence length="161" mass="18045">MAHSQVYRCGNSYSAQPCAGGREVDVSEPLTDPGGPKSVRIYLCKRGDDRMFWLHEPCSKRGWTIERVELVPRNLDWDDQVAFARGKRNQALSDLAPVVQSGGVSGSAAPSVSNKLSECRALDERVNWLDSLGRAGGGGYTMDWIREERRKARDKQYRLRC</sequence>
<name>A0A645D666_9ZZZZ</name>
<evidence type="ECO:0000313" key="1">
    <source>
        <dbReference type="EMBL" id="MPM84856.1"/>
    </source>
</evidence>
<organism evidence="1">
    <name type="scientific">bioreactor metagenome</name>
    <dbReference type="NCBI Taxonomy" id="1076179"/>
    <lineage>
        <taxon>unclassified sequences</taxon>
        <taxon>metagenomes</taxon>
        <taxon>ecological metagenomes</taxon>
    </lineage>
</organism>
<reference evidence="1" key="1">
    <citation type="submission" date="2019-08" db="EMBL/GenBank/DDBJ databases">
        <authorList>
            <person name="Kucharzyk K."/>
            <person name="Murdoch R.W."/>
            <person name="Higgins S."/>
            <person name="Loffler F."/>
        </authorList>
    </citation>
    <scope>NUCLEOTIDE SEQUENCE</scope>
</reference>
<evidence type="ECO:0008006" key="2">
    <source>
        <dbReference type="Google" id="ProtNLM"/>
    </source>
</evidence>
<gene>
    <name evidence="1" type="ORF">SDC9_131932</name>
</gene>